<evidence type="ECO:0000313" key="2">
    <source>
        <dbReference type="Proteomes" id="UP001595843"/>
    </source>
</evidence>
<protein>
    <submittedName>
        <fullName evidence="1">Uncharacterized protein</fullName>
    </submittedName>
</protein>
<reference evidence="2" key="1">
    <citation type="journal article" date="2019" name="Int. J. Syst. Evol. Microbiol.">
        <title>The Global Catalogue of Microorganisms (GCM) 10K type strain sequencing project: providing services to taxonomists for standard genome sequencing and annotation.</title>
        <authorList>
            <consortium name="The Broad Institute Genomics Platform"/>
            <consortium name="The Broad Institute Genome Sequencing Center for Infectious Disease"/>
            <person name="Wu L."/>
            <person name="Ma J."/>
        </authorList>
    </citation>
    <scope>NUCLEOTIDE SEQUENCE [LARGE SCALE GENOMIC DNA]</scope>
    <source>
        <strain evidence="2">IBRC-M 10813</strain>
    </source>
</reference>
<keyword evidence="2" id="KW-1185">Reference proteome</keyword>
<accession>A0ABV8JIK6</accession>
<name>A0ABV8JIK6_9BACL</name>
<evidence type="ECO:0000313" key="1">
    <source>
        <dbReference type="EMBL" id="MFC4077184.1"/>
    </source>
</evidence>
<proteinExistence type="predicted"/>
<dbReference type="RefSeq" id="WP_380704867.1">
    <property type="nucleotide sequence ID" value="NZ_JBHSAP010000010.1"/>
</dbReference>
<sequence>MKTFKRGETVIRVHPPKTTPEEQKRVLAEIQRINWEIWDSIQGGESNESQSGGMGKVALG</sequence>
<dbReference type="EMBL" id="JBHSAP010000010">
    <property type="protein sequence ID" value="MFC4077184.1"/>
    <property type="molecule type" value="Genomic_DNA"/>
</dbReference>
<gene>
    <name evidence="1" type="ORF">ACFOUO_10250</name>
</gene>
<dbReference type="Proteomes" id="UP001595843">
    <property type="component" value="Unassembled WGS sequence"/>
</dbReference>
<organism evidence="1 2">
    <name type="scientific">Salinithrix halophila</name>
    <dbReference type="NCBI Taxonomy" id="1485204"/>
    <lineage>
        <taxon>Bacteria</taxon>
        <taxon>Bacillati</taxon>
        <taxon>Bacillota</taxon>
        <taxon>Bacilli</taxon>
        <taxon>Bacillales</taxon>
        <taxon>Thermoactinomycetaceae</taxon>
        <taxon>Salinithrix</taxon>
    </lineage>
</organism>
<comment type="caution">
    <text evidence="1">The sequence shown here is derived from an EMBL/GenBank/DDBJ whole genome shotgun (WGS) entry which is preliminary data.</text>
</comment>